<proteinExistence type="inferred from homology"/>
<evidence type="ECO:0000256" key="3">
    <source>
        <dbReference type="ARBA" id="ARBA00022729"/>
    </source>
</evidence>
<dbReference type="InterPro" id="IPR008966">
    <property type="entry name" value="Adhesion_dom_sf"/>
</dbReference>
<keyword evidence="8" id="KW-1185">Reference proteome</keyword>
<dbReference type="SUPFAM" id="SSF49401">
    <property type="entry name" value="Bacterial adhesins"/>
    <property type="match status" value="1"/>
</dbReference>
<dbReference type="InterPro" id="IPR050263">
    <property type="entry name" value="Bact_Fimbrial_Adh_Pro"/>
</dbReference>
<dbReference type="InterPro" id="IPR000259">
    <property type="entry name" value="Adhesion_dom_fimbrial"/>
</dbReference>
<dbReference type="InterPro" id="IPR036937">
    <property type="entry name" value="Adhesion_dom_fimbrial_sf"/>
</dbReference>
<comment type="subcellular location">
    <subcellularLocation>
        <location evidence="1">Fimbrium</location>
    </subcellularLocation>
</comment>
<dbReference type="Gene3D" id="2.60.40.1090">
    <property type="entry name" value="Fimbrial-type adhesion domain"/>
    <property type="match status" value="1"/>
</dbReference>
<dbReference type="Pfam" id="PF00419">
    <property type="entry name" value="Fimbrial"/>
    <property type="match status" value="1"/>
</dbReference>
<comment type="caution">
    <text evidence="7">The sequence shown here is derived from an EMBL/GenBank/DDBJ whole genome shotgun (WGS) entry which is preliminary data.</text>
</comment>
<feature type="signal peptide" evidence="5">
    <location>
        <begin position="1"/>
        <end position="23"/>
    </location>
</feature>
<feature type="chain" id="PRO_5019290041" evidence="5">
    <location>
        <begin position="24"/>
        <end position="180"/>
    </location>
</feature>
<dbReference type="OrthoDB" id="6497605at2"/>
<keyword evidence="4" id="KW-0281">Fimbrium</keyword>
<evidence type="ECO:0000259" key="6">
    <source>
        <dbReference type="Pfam" id="PF00419"/>
    </source>
</evidence>
<comment type="similarity">
    <text evidence="2">Belongs to the fimbrial protein family.</text>
</comment>
<evidence type="ECO:0000256" key="5">
    <source>
        <dbReference type="SAM" id="SignalP"/>
    </source>
</evidence>
<sequence length="180" mass="17878">MKLDKVAYSLAISLALASAGAIADTTTVSGGTINFEGKVVNAACSVAADSVNQTITLDDVKVSKLATSGEAAGQPVPFQIVIADCDTTVMQNVSVSFNGQSDVSSTGALANTAGAGAATNVALQLYGPDGQTLALGVESSTVPLIGEQNTVPFSVDYIATSDAATAGTVAATATFSMNYS</sequence>
<evidence type="ECO:0000256" key="4">
    <source>
        <dbReference type="ARBA" id="ARBA00023263"/>
    </source>
</evidence>
<dbReference type="GO" id="GO:0043709">
    <property type="term" value="P:cell adhesion involved in single-species biofilm formation"/>
    <property type="evidence" value="ECO:0007669"/>
    <property type="project" value="TreeGrafter"/>
</dbReference>
<evidence type="ECO:0000256" key="2">
    <source>
        <dbReference type="ARBA" id="ARBA00006671"/>
    </source>
</evidence>
<dbReference type="GO" id="GO:0009289">
    <property type="term" value="C:pilus"/>
    <property type="evidence" value="ECO:0007669"/>
    <property type="project" value="UniProtKB-SubCell"/>
</dbReference>
<feature type="domain" description="Fimbrial-type adhesion" evidence="6">
    <location>
        <begin position="33"/>
        <end position="179"/>
    </location>
</feature>
<dbReference type="AlphaFoldDB" id="A0A419N1X1"/>
<name>A0A419N1X1_9GAMM</name>
<dbReference type="Proteomes" id="UP000284908">
    <property type="component" value="Unassembled WGS sequence"/>
</dbReference>
<dbReference type="EMBL" id="RAHH01000052">
    <property type="protein sequence ID" value="RJT32582.1"/>
    <property type="molecule type" value="Genomic_DNA"/>
</dbReference>
<reference evidence="7 8" key="1">
    <citation type="submission" date="2018-09" db="EMBL/GenBank/DDBJ databases">
        <authorList>
            <person name="Le Fleche-Mateos A."/>
        </authorList>
    </citation>
    <scope>NUCLEOTIDE SEQUENCE [LARGE SCALE GENOMIC DNA]</scope>
    <source>
        <strain evidence="7 8">DSM 27399</strain>
    </source>
</reference>
<organism evidence="7 8">
    <name type="scientific">Rahnella woolbedingensis</name>
    <dbReference type="NCBI Taxonomy" id="1510574"/>
    <lineage>
        <taxon>Bacteria</taxon>
        <taxon>Pseudomonadati</taxon>
        <taxon>Pseudomonadota</taxon>
        <taxon>Gammaproteobacteria</taxon>
        <taxon>Enterobacterales</taxon>
        <taxon>Yersiniaceae</taxon>
        <taxon>Rahnella</taxon>
    </lineage>
</organism>
<dbReference type="PANTHER" id="PTHR33420:SF3">
    <property type="entry name" value="FIMBRIAL SUBUNIT ELFA"/>
    <property type="match status" value="1"/>
</dbReference>
<accession>A0A419N1X1</accession>
<gene>
    <name evidence="7" type="ORF">D6C13_24510</name>
</gene>
<evidence type="ECO:0000256" key="1">
    <source>
        <dbReference type="ARBA" id="ARBA00004561"/>
    </source>
</evidence>
<keyword evidence="3 5" id="KW-0732">Signal</keyword>
<evidence type="ECO:0000313" key="8">
    <source>
        <dbReference type="Proteomes" id="UP000284908"/>
    </source>
</evidence>
<protein>
    <submittedName>
        <fullName evidence="7">Fimbrial protein</fullName>
    </submittedName>
</protein>
<dbReference type="PANTHER" id="PTHR33420">
    <property type="entry name" value="FIMBRIAL SUBUNIT ELFA-RELATED"/>
    <property type="match status" value="1"/>
</dbReference>
<evidence type="ECO:0000313" key="7">
    <source>
        <dbReference type="EMBL" id="RJT32582.1"/>
    </source>
</evidence>